<evidence type="ECO:0008006" key="5">
    <source>
        <dbReference type="Google" id="ProtNLM"/>
    </source>
</evidence>
<dbReference type="GO" id="GO:0055085">
    <property type="term" value="P:transmembrane transport"/>
    <property type="evidence" value="ECO:0007669"/>
    <property type="project" value="InterPro"/>
</dbReference>
<dbReference type="SUPFAM" id="SSF53850">
    <property type="entry name" value="Periplasmic binding protein-like II"/>
    <property type="match status" value="1"/>
</dbReference>
<dbReference type="Gene3D" id="3.40.190.170">
    <property type="entry name" value="Bacterial extracellular solute-binding protein, family 7"/>
    <property type="match status" value="1"/>
</dbReference>
<dbReference type="PANTHER" id="PTHR33376:SF15">
    <property type="entry name" value="BLL6794 PROTEIN"/>
    <property type="match status" value="1"/>
</dbReference>
<dbReference type="Proteomes" id="UP000465778">
    <property type="component" value="Unassembled WGS sequence"/>
</dbReference>
<evidence type="ECO:0000256" key="2">
    <source>
        <dbReference type="SAM" id="SignalP"/>
    </source>
</evidence>
<accession>A0A800NBJ6</accession>
<reference evidence="3 4" key="1">
    <citation type="journal article" date="2020" name="G3 (Bethesda)">
        <title>Whole Genome Sequencing and Comparative Genomics of Two Nematicidal Bacillus Strains Reveals a Wide Range of Possible Virulence Factors.</title>
        <authorList>
            <person name="Susic N."/>
            <person name="Janezic S."/>
            <person name="Rupnik M."/>
            <person name="Geric Stare B."/>
        </authorList>
    </citation>
    <scope>NUCLEOTIDE SEQUENCE [LARGE SCALE GENOMIC DNA]</scope>
    <source>
        <strain evidence="3 4">I-1582</strain>
    </source>
</reference>
<dbReference type="InterPro" id="IPR038404">
    <property type="entry name" value="TRAP_DctP_sf"/>
</dbReference>
<proteinExistence type="predicted"/>
<dbReference type="PROSITE" id="PS51257">
    <property type="entry name" value="PROKAR_LIPOPROTEIN"/>
    <property type="match status" value="1"/>
</dbReference>
<dbReference type="NCBIfam" id="NF037995">
    <property type="entry name" value="TRAP_S1"/>
    <property type="match status" value="1"/>
</dbReference>
<evidence type="ECO:0000313" key="4">
    <source>
        <dbReference type="Proteomes" id="UP000465778"/>
    </source>
</evidence>
<feature type="chain" id="PRO_5038401133" description="TRAP-type C4-dicarboxylate transport system substrate-binding protein" evidence="2">
    <location>
        <begin position="24"/>
        <end position="352"/>
    </location>
</feature>
<keyword evidence="1 2" id="KW-0732">Signal</keyword>
<dbReference type="RefSeq" id="WP_159344620.1">
    <property type="nucleotide sequence ID" value="NZ_JBALOT010000004.1"/>
</dbReference>
<evidence type="ECO:0000313" key="3">
    <source>
        <dbReference type="EMBL" id="KAF0824933.1"/>
    </source>
</evidence>
<gene>
    <name evidence="3" type="ORF">KIS1582_1320</name>
</gene>
<dbReference type="CDD" id="cd13665">
    <property type="entry name" value="PBP2_TRAP_Dctp3_4"/>
    <property type="match status" value="1"/>
</dbReference>
<name>A0A800NBJ6_CYTFI</name>
<dbReference type="Pfam" id="PF03480">
    <property type="entry name" value="DctP"/>
    <property type="match status" value="1"/>
</dbReference>
<comment type="caution">
    <text evidence="3">The sequence shown here is derived from an EMBL/GenBank/DDBJ whole genome shotgun (WGS) entry which is preliminary data.</text>
</comment>
<dbReference type="EMBL" id="VDEM01000009">
    <property type="protein sequence ID" value="KAF0824933.1"/>
    <property type="molecule type" value="Genomic_DNA"/>
</dbReference>
<evidence type="ECO:0000256" key="1">
    <source>
        <dbReference type="ARBA" id="ARBA00022729"/>
    </source>
</evidence>
<dbReference type="InterPro" id="IPR018389">
    <property type="entry name" value="DctP_fam"/>
</dbReference>
<organism evidence="3 4">
    <name type="scientific">Cytobacillus firmus</name>
    <name type="common">Bacillus firmus</name>
    <dbReference type="NCBI Taxonomy" id="1399"/>
    <lineage>
        <taxon>Bacteria</taxon>
        <taxon>Bacillati</taxon>
        <taxon>Bacillota</taxon>
        <taxon>Bacilli</taxon>
        <taxon>Bacillales</taxon>
        <taxon>Bacillaceae</taxon>
        <taxon>Cytobacillus</taxon>
    </lineage>
</organism>
<protein>
    <recommendedName>
        <fullName evidence="5">TRAP-type C4-dicarboxylate transport system substrate-binding protein</fullName>
    </recommendedName>
</protein>
<dbReference type="PANTHER" id="PTHR33376">
    <property type="match status" value="1"/>
</dbReference>
<feature type="signal peptide" evidence="2">
    <location>
        <begin position="1"/>
        <end position="23"/>
    </location>
</feature>
<dbReference type="AlphaFoldDB" id="A0A800NBJ6"/>
<dbReference type="OrthoDB" id="1646at2"/>
<sequence length="352" mass="38402">MGKNQQFIRRIGFFGVASLMAFALTACSGSSKNTAAKGGKTVDLAVSSFMPGQHPQHSDVIEPFLKEVEKATEGRVKGTIYSGSALGKANEQYDLAVTGTAAMSMALHANTPGKFPLTGVTELPFMGENAEDGTRIFWSLYEKFPEIAEEHAETKVAWLFKNDAAQIFTAKKPIKKMEDLNGLKIRTPSPAGTAILETFGATPVSIPMDGVYEAMQKGVVDGALAPASVITNFQLSDVTKYITKGDFYTSSLFMVMNSKTWENISPEDQKAIENLMGESVAMKAGAVYDEDGDLGWKQAEEAGIEVYELSDDEKAEWEKALQPVYSKWIDEMEAKGLPGKEIYDEAVRLKNQ</sequence>